<dbReference type="GO" id="GO:0003700">
    <property type="term" value="F:DNA-binding transcription factor activity"/>
    <property type="evidence" value="ECO:0007669"/>
    <property type="project" value="InterPro"/>
</dbReference>
<keyword evidence="1" id="KW-0805">Transcription regulation</keyword>
<dbReference type="AlphaFoldDB" id="A0A6N9HZL2"/>
<feature type="domain" description="HTH araC/xylS-type" evidence="4">
    <location>
        <begin position="244"/>
        <end position="340"/>
    </location>
</feature>
<evidence type="ECO:0000313" key="5">
    <source>
        <dbReference type="EMBL" id="MYV16120.1"/>
    </source>
</evidence>
<name>A0A6N9HZL2_9LACO</name>
<keyword evidence="3" id="KW-0804">Transcription</keyword>
<dbReference type="PRINTS" id="PR00032">
    <property type="entry name" value="HTHARAC"/>
</dbReference>
<dbReference type="PANTHER" id="PTHR43280:SF28">
    <property type="entry name" value="HTH-TYPE TRANSCRIPTIONAL ACTIVATOR RHAS"/>
    <property type="match status" value="1"/>
</dbReference>
<dbReference type="InterPro" id="IPR018060">
    <property type="entry name" value="HTH_AraC"/>
</dbReference>
<dbReference type="EMBL" id="WEZQ01000001">
    <property type="protein sequence ID" value="MYV16120.1"/>
    <property type="molecule type" value="Genomic_DNA"/>
</dbReference>
<evidence type="ECO:0000313" key="6">
    <source>
        <dbReference type="Proteomes" id="UP000449209"/>
    </source>
</evidence>
<dbReference type="SMART" id="SM00342">
    <property type="entry name" value="HTH_ARAC"/>
    <property type="match status" value="1"/>
</dbReference>
<dbReference type="GO" id="GO:0043565">
    <property type="term" value="F:sequence-specific DNA binding"/>
    <property type="evidence" value="ECO:0007669"/>
    <property type="project" value="InterPro"/>
</dbReference>
<dbReference type="SUPFAM" id="SSF46689">
    <property type="entry name" value="Homeodomain-like"/>
    <property type="match status" value="2"/>
</dbReference>
<dbReference type="InterPro" id="IPR009057">
    <property type="entry name" value="Homeodomain-like_sf"/>
</dbReference>
<organism evidence="5 6">
    <name type="scientific">Furfurilactobacillus milii</name>
    <dbReference type="NCBI Taxonomy" id="2888272"/>
    <lineage>
        <taxon>Bacteria</taxon>
        <taxon>Bacillati</taxon>
        <taxon>Bacillota</taxon>
        <taxon>Bacilli</taxon>
        <taxon>Lactobacillales</taxon>
        <taxon>Lactobacillaceae</taxon>
        <taxon>Furfurilactobacillus</taxon>
    </lineage>
</organism>
<comment type="caution">
    <text evidence="5">The sequence shown here is derived from an EMBL/GenBank/DDBJ whole genome shotgun (WGS) entry which is preliminary data.</text>
</comment>
<dbReference type="InterPro" id="IPR020449">
    <property type="entry name" value="Tscrpt_reg_AraC-type_HTH"/>
</dbReference>
<protein>
    <submittedName>
        <fullName evidence="5">Helix-turn-helix domain-containing protein</fullName>
    </submittedName>
</protein>
<gene>
    <name evidence="5" type="ORF">GB993_01070</name>
</gene>
<evidence type="ECO:0000256" key="1">
    <source>
        <dbReference type="ARBA" id="ARBA00023015"/>
    </source>
</evidence>
<accession>A0A6N9HZL2</accession>
<reference evidence="5 6" key="1">
    <citation type="journal article" date="2019" name="Appl. Environ. Microbiol.">
        <title>Genetic determinants of hydroxycinnamic acid metabolism in heterofermentative lactobacilli.</title>
        <authorList>
            <person name="Gaur G."/>
            <person name="Oh J.H."/>
            <person name="Filannino P."/>
            <person name="Gobbetti M."/>
            <person name="van Pijkeren J.P."/>
            <person name="Ganzle M.G."/>
        </authorList>
    </citation>
    <scope>NUCLEOTIDE SEQUENCE [LARGE SCALE GENOMIC DNA]</scope>
    <source>
        <strain evidence="5 6">C5</strain>
    </source>
</reference>
<dbReference type="Gene3D" id="1.10.10.60">
    <property type="entry name" value="Homeodomain-like"/>
    <property type="match status" value="1"/>
</dbReference>
<evidence type="ECO:0000256" key="3">
    <source>
        <dbReference type="ARBA" id="ARBA00023163"/>
    </source>
</evidence>
<evidence type="ECO:0000259" key="4">
    <source>
        <dbReference type="PROSITE" id="PS01124"/>
    </source>
</evidence>
<sequence length="344" mass="39629">MKSVADMEAKKMTSKQRLLESEIAKLMKIQLVELDELGHIKRNVTDNDLDILDRALIKAAVQEVQQTEITMLKHTSVKHRQAFCFKAELGVIVCGVGFSDMDEQQLRLCALCLYVGLLGRSPLMVPKLSEARLEPFHTEPAHTLIQAIAKENWEVLSNFVKTHFVKVTPRPQHLIGLTLIAGLFVGHQLTVNGRLRHFTEIVSQWWQDVRNDDMTSAKLAGQLVVAFERRRDHSSRLSGDHLVNQIVKDINVHIETRLRVVDVAKRMQLSPDYITRHFHQQTGWTLKQYILMRKVTVAKTLLLQQSVTEVCYQLHFGDQSHFAKVFKQYVGLTPHEYQRQQQDR</sequence>
<dbReference type="PROSITE" id="PS01124">
    <property type="entry name" value="HTH_ARAC_FAMILY_2"/>
    <property type="match status" value="1"/>
</dbReference>
<evidence type="ECO:0000256" key="2">
    <source>
        <dbReference type="ARBA" id="ARBA00023125"/>
    </source>
</evidence>
<dbReference type="PANTHER" id="PTHR43280">
    <property type="entry name" value="ARAC-FAMILY TRANSCRIPTIONAL REGULATOR"/>
    <property type="match status" value="1"/>
</dbReference>
<proteinExistence type="predicted"/>
<keyword evidence="2" id="KW-0238">DNA-binding</keyword>
<dbReference type="Proteomes" id="UP000449209">
    <property type="component" value="Unassembled WGS sequence"/>
</dbReference>
<dbReference type="Pfam" id="PF12833">
    <property type="entry name" value="HTH_18"/>
    <property type="match status" value="1"/>
</dbReference>